<dbReference type="PANTHER" id="PTHR45626">
    <property type="entry name" value="TRANSCRIPTION TERMINATION FACTOR 2-RELATED"/>
    <property type="match status" value="1"/>
</dbReference>
<evidence type="ECO:0000259" key="5">
    <source>
        <dbReference type="Pfam" id="PF00176"/>
    </source>
</evidence>
<dbReference type="InterPro" id="IPR027417">
    <property type="entry name" value="P-loop_NTPase"/>
</dbReference>
<dbReference type="VEuPathDB" id="FungiDB:VP01_9860g1"/>
<feature type="non-terminal residue" evidence="6">
    <location>
        <position position="1"/>
    </location>
</feature>
<dbReference type="GO" id="GO:0005524">
    <property type="term" value="F:ATP binding"/>
    <property type="evidence" value="ECO:0007669"/>
    <property type="project" value="UniProtKB-KW"/>
</dbReference>
<dbReference type="AlphaFoldDB" id="A0A0L6U5K0"/>
<name>A0A0L6U5K0_9BASI</name>
<dbReference type="OrthoDB" id="423559at2759"/>
<feature type="domain" description="SNF2 N-terminal" evidence="5">
    <location>
        <begin position="39"/>
        <end position="146"/>
    </location>
</feature>
<evidence type="ECO:0000256" key="2">
    <source>
        <dbReference type="ARBA" id="ARBA00022801"/>
    </source>
</evidence>
<dbReference type="GO" id="GO:0005634">
    <property type="term" value="C:nucleus"/>
    <property type="evidence" value="ECO:0007669"/>
    <property type="project" value="TreeGrafter"/>
</dbReference>
<feature type="compositionally biased region" description="Polar residues" evidence="4">
    <location>
        <begin position="8"/>
        <end position="29"/>
    </location>
</feature>
<protein>
    <recommendedName>
        <fullName evidence="5">SNF2 N-terminal domain-containing protein</fullName>
    </recommendedName>
</protein>
<dbReference type="EMBL" id="LAVV01015559">
    <property type="protein sequence ID" value="KNZ43794.1"/>
    <property type="molecule type" value="Genomic_DNA"/>
</dbReference>
<evidence type="ECO:0000313" key="7">
    <source>
        <dbReference type="Proteomes" id="UP000037035"/>
    </source>
</evidence>
<proteinExistence type="predicted"/>
<dbReference type="GO" id="GO:0016787">
    <property type="term" value="F:hydrolase activity"/>
    <property type="evidence" value="ECO:0007669"/>
    <property type="project" value="UniProtKB-KW"/>
</dbReference>
<dbReference type="SUPFAM" id="SSF52540">
    <property type="entry name" value="P-loop containing nucleoside triphosphate hydrolases"/>
    <property type="match status" value="1"/>
</dbReference>
<dbReference type="Proteomes" id="UP000037035">
    <property type="component" value="Unassembled WGS sequence"/>
</dbReference>
<keyword evidence="3" id="KW-0067">ATP-binding</keyword>
<sequence>SEFINAKHFNSSSKTSVQTTTNTCKQSNLEPDDSETAPCQGSILANDMGLGKTLTTLMFVLGTSHMAIDFHRSNLSNPPVQGVANLIICPLTTLSNWEKEIQTHFRPRAIPYAVFHGRGHRAIKREDLSSSLVVLTTYKIIGPIQMQMMLAPQY</sequence>
<dbReference type="STRING" id="27349.A0A0L6U5K0"/>
<evidence type="ECO:0000256" key="4">
    <source>
        <dbReference type="SAM" id="MobiDB-lite"/>
    </source>
</evidence>
<organism evidence="6 7">
    <name type="scientific">Puccinia sorghi</name>
    <dbReference type="NCBI Taxonomy" id="27349"/>
    <lineage>
        <taxon>Eukaryota</taxon>
        <taxon>Fungi</taxon>
        <taxon>Dikarya</taxon>
        <taxon>Basidiomycota</taxon>
        <taxon>Pucciniomycotina</taxon>
        <taxon>Pucciniomycetes</taxon>
        <taxon>Pucciniales</taxon>
        <taxon>Pucciniaceae</taxon>
        <taxon>Puccinia</taxon>
    </lineage>
</organism>
<comment type="caution">
    <text evidence="6">The sequence shown here is derived from an EMBL/GenBank/DDBJ whole genome shotgun (WGS) entry which is preliminary data.</text>
</comment>
<dbReference type="InterPro" id="IPR050628">
    <property type="entry name" value="SNF2_RAD54_helicase_TF"/>
</dbReference>
<dbReference type="Gene3D" id="3.40.50.10810">
    <property type="entry name" value="Tandem AAA-ATPase domain"/>
    <property type="match status" value="1"/>
</dbReference>
<dbReference type="GO" id="GO:0008094">
    <property type="term" value="F:ATP-dependent activity, acting on DNA"/>
    <property type="evidence" value="ECO:0007669"/>
    <property type="project" value="TreeGrafter"/>
</dbReference>
<evidence type="ECO:0000256" key="1">
    <source>
        <dbReference type="ARBA" id="ARBA00022741"/>
    </source>
</evidence>
<dbReference type="PANTHER" id="PTHR45626:SF22">
    <property type="entry name" value="DNA REPAIR PROTEIN RAD5"/>
    <property type="match status" value="1"/>
</dbReference>
<keyword evidence="2" id="KW-0378">Hydrolase</keyword>
<gene>
    <name evidence="6" type="ORF">VP01_9860g1</name>
</gene>
<dbReference type="Pfam" id="PF00176">
    <property type="entry name" value="SNF2-rel_dom"/>
    <property type="match status" value="1"/>
</dbReference>
<keyword evidence="1" id="KW-0547">Nucleotide-binding</keyword>
<dbReference type="InterPro" id="IPR000330">
    <property type="entry name" value="SNF2_N"/>
</dbReference>
<evidence type="ECO:0000256" key="3">
    <source>
        <dbReference type="ARBA" id="ARBA00022840"/>
    </source>
</evidence>
<keyword evidence="7" id="KW-1185">Reference proteome</keyword>
<dbReference type="InterPro" id="IPR038718">
    <property type="entry name" value="SNF2-like_sf"/>
</dbReference>
<dbReference type="GO" id="GO:0006281">
    <property type="term" value="P:DNA repair"/>
    <property type="evidence" value="ECO:0007669"/>
    <property type="project" value="TreeGrafter"/>
</dbReference>
<reference evidence="6 7" key="1">
    <citation type="submission" date="2015-08" db="EMBL/GenBank/DDBJ databases">
        <title>Next Generation Sequencing and Analysis of the Genome of Puccinia sorghi L Schw, the Causal Agent of Maize Common Rust.</title>
        <authorList>
            <person name="Rochi L."/>
            <person name="Burguener G."/>
            <person name="Darino M."/>
            <person name="Turjanski A."/>
            <person name="Kreff E."/>
            <person name="Dieguez M.J."/>
            <person name="Sacco F."/>
        </authorList>
    </citation>
    <scope>NUCLEOTIDE SEQUENCE [LARGE SCALE GENOMIC DNA]</scope>
    <source>
        <strain evidence="6 7">RO10H11247</strain>
    </source>
</reference>
<evidence type="ECO:0000313" key="6">
    <source>
        <dbReference type="EMBL" id="KNZ43794.1"/>
    </source>
</evidence>
<accession>A0A0L6U5K0</accession>
<feature type="region of interest" description="Disordered" evidence="4">
    <location>
        <begin position="1"/>
        <end position="36"/>
    </location>
</feature>